<feature type="transmembrane region" description="Helical" evidence="10">
    <location>
        <begin position="322"/>
        <end position="340"/>
    </location>
</feature>
<evidence type="ECO:0000256" key="3">
    <source>
        <dbReference type="ARBA" id="ARBA00022448"/>
    </source>
</evidence>
<feature type="transmembrane region" description="Helical" evidence="10">
    <location>
        <begin position="102"/>
        <end position="120"/>
    </location>
</feature>
<protein>
    <submittedName>
        <fullName evidence="12">Glycine betaine/L-proline transporter ProP</fullName>
    </submittedName>
</protein>
<keyword evidence="5 10" id="KW-0812">Transmembrane</keyword>
<feature type="transmembrane region" description="Helical" evidence="10">
    <location>
        <begin position="386"/>
        <end position="407"/>
    </location>
</feature>
<dbReference type="InterPro" id="IPR005829">
    <property type="entry name" value="Sugar_transporter_CS"/>
</dbReference>
<name>A0ABN3JB09_9ACTN</name>
<feature type="transmembrane region" description="Helical" evidence="10">
    <location>
        <begin position="202"/>
        <end position="221"/>
    </location>
</feature>
<keyword evidence="8 10" id="KW-0472">Membrane</keyword>
<feature type="transmembrane region" description="Helical" evidence="10">
    <location>
        <begin position="69"/>
        <end position="90"/>
    </location>
</feature>
<accession>A0ABN3JB09</accession>
<dbReference type="InterPro" id="IPR036259">
    <property type="entry name" value="MFS_trans_sf"/>
</dbReference>
<keyword evidence="4" id="KW-1003">Cell membrane</keyword>
<dbReference type="PANTHER" id="PTHR43528">
    <property type="entry name" value="ALPHA-KETOGLUTARATE PERMEASE"/>
    <property type="match status" value="1"/>
</dbReference>
<dbReference type="PROSITE" id="PS00216">
    <property type="entry name" value="SUGAR_TRANSPORT_1"/>
    <property type="match status" value="1"/>
</dbReference>
<dbReference type="Proteomes" id="UP001501638">
    <property type="component" value="Unassembled WGS sequence"/>
</dbReference>
<evidence type="ECO:0000256" key="6">
    <source>
        <dbReference type="ARBA" id="ARBA00022847"/>
    </source>
</evidence>
<keyword evidence="3" id="KW-0813">Transport</keyword>
<dbReference type="RefSeq" id="WP_344320416.1">
    <property type="nucleotide sequence ID" value="NZ_BAAASZ010000005.1"/>
</dbReference>
<evidence type="ECO:0000259" key="11">
    <source>
        <dbReference type="PROSITE" id="PS50850"/>
    </source>
</evidence>
<evidence type="ECO:0000256" key="9">
    <source>
        <dbReference type="SAM" id="MobiDB-lite"/>
    </source>
</evidence>
<proteinExistence type="inferred from homology"/>
<dbReference type="PROSITE" id="PS50850">
    <property type="entry name" value="MFS"/>
    <property type="match status" value="1"/>
</dbReference>
<dbReference type="SUPFAM" id="SSF103473">
    <property type="entry name" value="MFS general substrate transporter"/>
    <property type="match status" value="1"/>
</dbReference>
<feature type="transmembrane region" description="Helical" evidence="10">
    <location>
        <begin position="126"/>
        <end position="146"/>
    </location>
</feature>
<evidence type="ECO:0000313" key="12">
    <source>
        <dbReference type="EMBL" id="GAA2426071.1"/>
    </source>
</evidence>
<sequence>MSADLETAAPPGADPPEARPVPSKSTLRRATAGATIGSIVEWFDVAVYGYLAGVLGKVFFPAGDPTTQLLSSFAVFGVAFAVRPLGGIFFGTLGDRIGRQKTLAWVIVSVSIATLCIGMLPSYASIGLLAPVLLVVLRLIQGFSAGGEMGGASAFVAEYSPPKRRGYLVSLVEMGCILGFLLGSLVVLLLNLSLTSEQIHDWGWRIPFLMTAPLGLIGLYIRNKLEETPAFAALRAEGKVAKRPLRESITKHWPSILRTAGYALFQNAALYVILTYIPSYQESTLGYTATLASVSSVVSMTLVCLVIPLMGRVSDAVGRRPVLSGACVLALLFSYPLFVMMDSDNAVLAVVAHCGLGLILGVFLGPTLAAMNELFSTRVRYGGFSLGYNFSVSAFGGTAPFLVTFLVAETGIVASPAFYVMASAFITLTVVLTTRETAPRRTGDTA</sequence>
<keyword evidence="7 10" id="KW-1133">Transmembrane helix</keyword>
<dbReference type="PROSITE" id="PS00217">
    <property type="entry name" value="SUGAR_TRANSPORT_2"/>
    <property type="match status" value="1"/>
</dbReference>
<organism evidence="12 13">
    <name type="scientific">Streptomyces macrosporus</name>
    <dbReference type="NCBI Taxonomy" id="44032"/>
    <lineage>
        <taxon>Bacteria</taxon>
        <taxon>Bacillati</taxon>
        <taxon>Actinomycetota</taxon>
        <taxon>Actinomycetes</taxon>
        <taxon>Kitasatosporales</taxon>
        <taxon>Streptomycetaceae</taxon>
        <taxon>Streptomyces</taxon>
    </lineage>
</organism>
<dbReference type="Gene3D" id="1.20.1250.20">
    <property type="entry name" value="MFS general substrate transporter like domains"/>
    <property type="match status" value="2"/>
</dbReference>
<dbReference type="PANTHER" id="PTHR43528:SF1">
    <property type="entry name" value="ALPHA-KETOGLUTARATE PERMEASE"/>
    <property type="match status" value="1"/>
</dbReference>
<evidence type="ECO:0000256" key="7">
    <source>
        <dbReference type="ARBA" id="ARBA00022989"/>
    </source>
</evidence>
<gene>
    <name evidence="12" type="primary">proP</name>
    <name evidence="12" type="ORF">GCM10010405_05710</name>
</gene>
<feature type="transmembrane region" description="Helical" evidence="10">
    <location>
        <begin position="167"/>
        <end position="190"/>
    </location>
</feature>
<feature type="region of interest" description="Disordered" evidence="9">
    <location>
        <begin position="1"/>
        <end position="24"/>
    </location>
</feature>
<evidence type="ECO:0000256" key="2">
    <source>
        <dbReference type="ARBA" id="ARBA00008240"/>
    </source>
</evidence>
<feature type="domain" description="Major facilitator superfamily (MFS) profile" evidence="11">
    <location>
        <begin position="30"/>
        <end position="440"/>
    </location>
</feature>
<feature type="transmembrane region" description="Helical" evidence="10">
    <location>
        <begin position="346"/>
        <end position="365"/>
    </location>
</feature>
<evidence type="ECO:0000256" key="10">
    <source>
        <dbReference type="SAM" id="Phobius"/>
    </source>
</evidence>
<evidence type="ECO:0000313" key="13">
    <source>
        <dbReference type="Proteomes" id="UP001501638"/>
    </source>
</evidence>
<comment type="caution">
    <text evidence="12">The sequence shown here is derived from an EMBL/GenBank/DDBJ whole genome shotgun (WGS) entry which is preliminary data.</text>
</comment>
<evidence type="ECO:0000256" key="1">
    <source>
        <dbReference type="ARBA" id="ARBA00004651"/>
    </source>
</evidence>
<keyword evidence="6" id="KW-0769">Symport</keyword>
<feature type="transmembrane region" description="Helical" evidence="10">
    <location>
        <begin position="289"/>
        <end position="310"/>
    </location>
</feature>
<feature type="transmembrane region" description="Helical" evidence="10">
    <location>
        <begin position="413"/>
        <end position="432"/>
    </location>
</feature>
<evidence type="ECO:0000256" key="5">
    <source>
        <dbReference type="ARBA" id="ARBA00022692"/>
    </source>
</evidence>
<dbReference type="EMBL" id="BAAASZ010000005">
    <property type="protein sequence ID" value="GAA2426071.1"/>
    <property type="molecule type" value="Genomic_DNA"/>
</dbReference>
<dbReference type="Pfam" id="PF07690">
    <property type="entry name" value="MFS_1"/>
    <property type="match status" value="1"/>
</dbReference>
<feature type="transmembrane region" description="Helical" evidence="10">
    <location>
        <begin position="256"/>
        <end position="277"/>
    </location>
</feature>
<evidence type="ECO:0000256" key="8">
    <source>
        <dbReference type="ARBA" id="ARBA00023136"/>
    </source>
</evidence>
<keyword evidence="13" id="KW-1185">Reference proteome</keyword>
<comment type="subcellular location">
    <subcellularLocation>
        <location evidence="1">Cell membrane</location>
        <topology evidence="1">Multi-pass membrane protein</topology>
    </subcellularLocation>
</comment>
<dbReference type="InterPro" id="IPR051084">
    <property type="entry name" value="H+-coupled_symporters"/>
</dbReference>
<comment type="similarity">
    <text evidence="2">Belongs to the major facilitator superfamily. Metabolite:H+ Symporter (MHS) family (TC 2.A.1.6) family.</text>
</comment>
<dbReference type="InterPro" id="IPR020846">
    <property type="entry name" value="MFS_dom"/>
</dbReference>
<evidence type="ECO:0000256" key="4">
    <source>
        <dbReference type="ARBA" id="ARBA00022475"/>
    </source>
</evidence>
<dbReference type="InterPro" id="IPR011701">
    <property type="entry name" value="MFS"/>
</dbReference>
<reference evidence="12 13" key="1">
    <citation type="journal article" date="2019" name="Int. J. Syst. Evol. Microbiol.">
        <title>The Global Catalogue of Microorganisms (GCM) 10K type strain sequencing project: providing services to taxonomists for standard genome sequencing and annotation.</title>
        <authorList>
            <consortium name="The Broad Institute Genomics Platform"/>
            <consortium name="The Broad Institute Genome Sequencing Center for Infectious Disease"/>
            <person name="Wu L."/>
            <person name="Ma J."/>
        </authorList>
    </citation>
    <scope>NUCLEOTIDE SEQUENCE [LARGE SCALE GENOMIC DNA]</scope>
    <source>
        <strain evidence="12 13">JCM 6305</strain>
    </source>
</reference>